<sequence>MIDVSIKVIKRSGLVDDYDSSKIFNALLKAATRVGYTVDNQKLTPGILQDLNEVTKVVDEQLQMRYSDGNLNVDVIQSVVMDQLLNSQHKDIAKEYISYASKRKQVREDMMNTDKSINKVLNKDPQVVNENGNRDSRKLPTRRDLISGQVFRAKGLEMLPKDIREGHIKGDIHFHDLDFSPLFPYTNCCNVDLADMLNNGFHMGEVKITKPHSIGVAASLTSEIISSVSLSQYGGTSIPNIDLVLAPFAKMNYDKHVAEAKEYNVPAAKKYAWELTKKDIYEAMQGLEYNINSITANSAQVPFSTISCGQSTNKFGREIQKDILKVREAGLGGKSAIFPKIVFTITKGINYAPDDPNYDIKREALKCSSIRDYPDIVFADNMLEITGGKTEPMTSMGCRSFLPTWINPETGKEQVAGRCNLGVVTLNIPRIAMESKGDKDKFWRIFKERVELVHRALRFRIHRVLQAKSTDAPMLYMEGALGRLQPDEDIKQLFTGGRATISFGYIGLYEMNTVFYGPDWEHNQSAIDFSQSVVSYMHDKCLEWYHAEDFFYSLYSTPSESLTDRFCRLDKQKFGVVADITDKDYYQNSFHYDVRKDVTPFEKVKFEAPYQHLATGGFITYTELPDISHNLSALEAVWDYADEVGIGYLGTNVPMDTCTNCNFHGQCIETNKGWKCPQCGATEGLQIVQRLCGYLGEINTRPVVKGRMKEMEHRVHHNLSQLGVTMQAEHVIKRE</sequence>
<keyword evidence="9" id="KW-1185">Reference proteome</keyword>
<comment type="caution">
    <text evidence="8">The sequence shown here is derived from an EMBL/GenBank/DDBJ whole genome shotgun (WGS) entry which is preliminary data.</text>
</comment>
<organism evidence="8 9">
    <name type="scientific">Ligilactobacillus pobuzihii</name>
    <dbReference type="NCBI Taxonomy" id="449659"/>
    <lineage>
        <taxon>Bacteria</taxon>
        <taxon>Bacillati</taxon>
        <taxon>Bacillota</taxon>
        <taxon>Bacilli</taxon>
        <taxon>Lactobacillales</taxon>
        <taxon>Lactobacillaceae</taxon>
        <taxon>Ligilactobacillus</taxon>
    </lineage>
</organism>
<dbReference type="STRING" id="449659.IV66_GL001367"/>
<dbReference type="Pfam" id="PF13597">
    <property type="entry name" value="NRDD"/>
    <property type="match status" value="1"/>
</dbReference>
<dbReference type="PANTHER" id="PTHR21075">
    <property type="entry name" value="ANAEROBIC RIBONUCLEOSIDE-TRIPHOSPHATE REDUCTASE"/>
    <property type="match status" value="1"/>
</dbReference>
<keyword evidence="3 4" id="KW-0067">ATP-binding</keyword>
<evidence type="ECO:0000256" key="5">
    <source>
        <dbReference type="PROSITE-ProRule" id="PRU00493"/>
    </source>
</evidence>
<dbReference type="SUPFAM" id="SSF51998">
    <property type="entry name" value="PFL-like glycyl radical enzymes"/>
    <property type="match status" value="1"/>
</dbReference>
<evidence type="ECO:0000256" key="3">
    <source>
        <dbReference type="ARBA" id="ARBA00022840"/>
    </source>
</evidence>
<dbReference type="OrthoDB" id="9804622at2"/>
<evidence type="ECO:0000313" key="9">
    <source>
        <dbReference type="Proteomes" id="UP000051886"/>
    </source>
</evidence>
<dbReference type="AlphaFoldDB" id="A0A0R2LKS1"/>
<evidence type="ECO:0000256" key="4">
    <source>
        <dbReference type="PROSITE-ProRule" id="PRU00492"/>
    </source>
</evidence>
<evidence type="ECO:0000256" key="2">
    <source>
        <dbReference type="ARBA" id="ARBA00022818"/>
    </source>
</evidence>
<dbReference type="PANTHER" id="PTHR21075:SF0">
    <property type="entry name" value="ANAEROBIC RIBONUCLEOSIDE-TRIPHOSPHATE REDUCTASE"/>
    <property type="match status" value="1"/>
</dbReference>
<dbReference type="EMBL" id="JQCN01000024">
    <property type="protein sequence ID" value="KRO00130.1"/>
    <property type="molecule type" value="Genomic_DNA"/>
</dbReference>
<evidence type="ECO:0000259" key="6">
    <source>
        <dbReference type="PROSITE" id="PS51149"/>
    </source>
</evidence>
<dbReference type="InterPro" id="IPR001150">
    <property type="entry name" value="Gly_radical"/>
</dbReference>
<dbReference type="GO" id="GO:0009265">
    <property type="term" value="P:2'-deoxyribonucleotide biosynthetic process"/>
    <property type="evidence" value="ECO:0007669"/>
    <property type="project" value="TreeGrafter"/>
</dbReference>
<keyword evidence="2 5" id="KW-0556">Organic radical</keyword>
<proteinExistence type="predicted"/>
<evidence type="ECO:0000313" key="8">
    <source>
        <dbReference type="EMBL" id="KRO00130.1"/>
    </source>
</evidence>
<dbReference type="InterPro" id="IPR012833">
    <property type="entry name" value="NrdD"/>
</dbReference>
<keyword evidence="1 4" id="KW-0547">Nucleotide-binding</keyword>
<feature type="domain" description="Glycine radical" evidence="6">
    <location>
        <begin position="596"/>
        <end position="720"/>
    </location>
</feature>
<gene>
    <name evidence="8" type="ORF">IV66_GL001367</name>
</gene>
<evidence type="ECO:0000259" key="7">
    <source>
        <dbReference type="PROSITE" id="PS51161"/>
    </source>
</evidence>
<evidence type="ECO:0000256" key="1">
    <source>
        <dbReference type="ARBA" id="ARBA00022741"/>
    </source>
</evidence>
<dbReference type="InterPro" id="IPR005144">
    <property type="entry name" value="ATP-cone_dom"/>
</dbReference>
<dbReference type="Gene3D" id="3.20.70.20">
    <property type="match status" value="1"/>
</dbReference>
<name>A0A0R2LKS1_9LACO</name>
<dbReference type="GO" id="GO:0008998">
    <property type="term" value="F:ribonucleoside-triphosphate reductase (thioredoxin) activity"/>
    <property type="evidence" value="ECO:0007669"/>
    <property type="project" value="InterPro"/>
</dbReference>
<dbReference type="PATRIC" id="fig|449659.4.peg.1385"/>
<dbReference type="CDD" id="cd01675">
    <property type="entry name" value="RNR_III"/>
    <property type="match status" value="1"/>
</dbReference>
<dbReference type="GO" id="GO:0006260">
    <property type="term" value="P:DNA replication"/>
    <property type="evidence" value="ECO:0007669"/>
    <property type="project" value="InterPro"/>
</dbReference>
<dbReference type="GO" id="GO:0005524">
    <property type="term" value="F:ATP binding"/>
    <property type="evidence" value="ECO:0007669"/>
    <property type="project" value="UniProtKB-UniRule"/>
</dbReference>
<dbReference type="PROSITE" id="PS51149">
    <property type="entry name" value="GLY_RADICAL_2"/>
    <property type="match status" value="1"/>
</dbReference>
<dbReference type="GO" id="GO:0031250">
    <property type="term" value="C:anaerobic ribonucleoside-triphosphate reductase complex"/>
    <property type="evidence" value="ECO:0007669"/>
    <property type="project" value="TreeGrafter"/>
</dbReference>
<dbReference type="PROSITE" id="PS51161">
    <property type="entry name" value="ATP_CONE"/>
    <property type="match status" value="1"/>
</dbReference>
<dbReference type="Pfam" id="PF03477">
    <property type="entry name" value="ATP-cone"/>
    <property type="match status" value="1"/>
</dbReference>
<dbReference type="NCBIfam" id="TIGR02487">
    <property type="entry name" value="NrdD"/>
    <property type="match status" value="1"/>
</dbReference>
<protein>
    <submittedName>
        <fullName evidence="8">Anaerobic ribonucleoside-triphosphate reductase</fullName>
    </submittedName>
</protein>
<dbReference type="NCBIfam" id="NF006732">
    <property type="entry name" value="PRK09263.1"/>
    <property type="match status" value="1"/>
</dbReference>
<dbReference type="GO" id="GO:0004748">
    <property type="term" value="F:ribonucleoside-diphosphate reductase activity, thioredoxin disulfide as acceptor"/>
    <property type="evidence" value="ECO:0007669"/>
    <property type="project" value="TreeGrafter"/>
</dbReference>
<feature type="modified residue" description="Glycine radical" evidence="5">
    <location>
        <position position="693"/>
    </location>
</feature>
<dbReference type="Proteomes" id="UP000051886">
    <property type="component" value="Unassembled WGS sequence"/>
</dbReference>
<feature type="domain" description="ATP-cone" evidence="7">
    <location>
        <begin position="6"/>
        <end position="107"/>
    </location>
</feature>
<accession>A0A0R2LKS1</accession>
<reference evidence="8 9" key="1">
    <citation type="journal article" date="2015" name="Genome Announc.">
        <title>Expanding the biotechnology potential of lactobacilli through comparative genomics of 213 strains and associated genera.</title>
        <authorList>
            <person name="Sun Z."/>
            <person name="Harris H.M."/>
            <person name="McCann A."/>
            <person name="Guo C."/>
            <person name="Argimon S."/>
            <person name="Zhang W."/>
            <person name="Yang X."/>
            <person name="Jeffery I.B."/>
            <person name="Cooney J.C."/>
            <person name="Kagawa T.F."/>
            <person name="Liu W."/>
            <person name="Song Y."/>
            <person name="Salvetti E."/>
            <person name="Wrobel A."/>
            <person name="Rasinkangas P."/>
            <person name="Parkhill J."/>
            <person name="Rea M.C."/>
            <person name="O'Sullivan O."/>
            <person name="Ritari J."/>
            <person name="Douillard F.P."/>
            <person name="Paul Ross R."/>
            <person name="Yang R."/>
            <person name="Briner A.E."/>
            <person name="Felis G.E."/>
            <person name="de Vos W.M."/>
            <person name="Barrangou R."/>
            <person name="Klaenhammer T.R."/>
            <person name="Caufield P.W."/>
            <person name="Cui Y."/>
            <person name="Zhang H."/>
            <person name="O'Toole P.W."/>
        </authorList>
    </citation>
    <scope>NUCLEOTIDE SEQUENCE [LARGE SCALE GENOMIC DNA]</scope>
    <source>
        <strain evidence="8 9">NBRC 103219</strain>
    </source>
</reference>